<proteinExistence type="predicted"/>
<dbReference type="EMBL" id="BAABCW010000005">
    <property type="protein sequence ID" value="GAA4115611.1"/>
    <property type="molecule type" value="Genomic_DNA"/>
</dbReference>
<reference evidence="2" key="1">
    <citation type="journal article" date="2019" name="Int. J. Syst. Evol. Microbiol.">
        <title>The Global Catalogue of Microorganisms (GCM) 10K type strain sequencing project: providing services to taxonomists for standard genome sequencing and annotation.</title>
        <authorList>
            <consortium name="The Broad Institute Genomics Platform"/>
            <consortium name="The Broad Institute Genome Sequencing Center for Infectious Disease"/>
            <person name="Wu L."/>
            <person name="Ma J."/>
        </authorList>
    </citation>
    <scope>NUCLEOTIDE SEQUENCE [LARGE SCALE GENOMIC DNA]</scope>
    <source>
        <strain evidence="2">JCM 17106</strain>
    </source>
</reference>
<evidence type="ECO:0000313" key="2">
    <source>
        <dbReference type="Proteomes" id="UP001500459"/>
    </source>
</evidence>
<accession>A0ABP7XHS8</accession>
<evidence type="ECO:0000313" key="1">
    <source>
        <dbReference type="EMBL" id="GAA4115611.1"/>
    </source>
</evidence>
<sequence length="50" mass="6049">MIKHLLIEKLQNIFKKLKSSDFIKRKRKFNNNVTFLGSMTLIIKDNQKRE</sequence>
<comment type="caution">
    <text evidence="1">The sequence shown here is derived from an EMBL/GenBank/DDBJ whole genome shotgun (WGS) entry which is preliminary data.</text>
</comment>
<name>A0ABP7XHS8_9FLAO</name>
<gene>
    <name evidence="1" type="ORF">GCM10022393_15820</name>
</gene>
<dbReference type="Proteomes" id="UP001500459">
    <property type="component" value="Unassembled WGS sequence"/>
</dbReference>
<keyword evidence="2" id="KW-1185">Reference proteome</keyword>
<protein>
    <submittedName>
        <fullName evidence="1">Uncharacterized protein</fullName>
    </submittedName>
</protein>
<organism evidence="1 2">
    <name type="scientific">Aquimarina addita</name>
    <dbReference type="NCBI Taxonomy" id="870485"/>
    <lineage>
        <taxon>Bacteria</taxon>
        <taxon>Pseudomonadati</taxon>
        <taxon>Bacteroidota</taxon>
        <taxon>Flavobacteriia</taxon>
        <taxon>Flavobacteriales</taxon>
        <taxon>Flavobacteriaceae</taxon>
        <taxon>Aquimarina</taxon>
    </lineage>
</organism>